<evidence type="ECO:0000313" key="13">
    <source>
        <dbReference type="EMBL" id="CAD8484449.1"/>
    </source>
</evidence>
<feature type="domain" description="Beta-galactosidase galactose-binding" evidence="12">
    <location>
        <begin position="578"/>
        <end position="639"/>
    </location>
</feature>
<dbReference type="Gene3D" id="2.60.120.260">
    <property type="entry name" value="Galactose-binding domain-like"/>
    <property type="match status" value="2"/>
</dbReference>
<dbReference type="InterPro" id="IPR031330">
    <property type="entry name" value="Gly_Hdrlase_35_cat"/>
</dbReference>
<dbReference type="InterPro" id="IPR017853">
    <property type="entry name" value="GH"/>
</dbReference>
<dbReference type="Pfam" id="PF21317">
    <property type="entry name" value="BetaGal_ABD_1"/>
    <property type="match status" value="1"/>
</dbReference>
<sequence>MAMSRIFMSLLLLVCIIKLHVKGYPLAPLRIDTELSGTQERSFAIIDNRFHKDGQPFQIFSGELHYFRIPRAYWRDRMQRVKALGFNAITTYVAWNYHESQRRNYKFSGSHNVEEFIALANELGLLVLLRPGPFICAEWEFGGFPAWLLKDPQLVLRTYEPNYIREVEIWWKILLPRFRKYLYQHGGPIVMVQVENEFGSYGDVSQNAADHKYLQHLIHLCRSLLGPQVVLYTTDFGNLDSMRRGSLNSSVILTAGDFGPNGNVTEAMLAQRAMNPKGLAPSFCSEYYPGWYSVWGQENISRTSTHAAVTTLKTMIDGEFSFSMYMVHGGTNFGFWSGANILDGSQPYQYASIITSYDYSSPISECGEHGIGSDNLDKFEALRSLLQNYSRTPLPPEPPAIPLVDLGIVHLPWRLSLWNVLDKIGGMAISSQRPLPFELINADYGFVLYSRPGISLESRESGKKNMTIGRVKDRAQIFLDHELSAVVSRHEDRPSVASLVVGPNQGAKKLDILVENLGRVNYGKFLKDSKGLFGPVLFGDDEILGDWTNLPLVLDPFPLAALRTAFYSRKAGAVEQPPFFLMGEFKLRLDQVGDTFISTRNLGKGYLWVNGINLGMYWEDMGPQHDLYLPASFLNEGTNVLIALELGRAQAQRFTPEILLHSSSESFAGARRLK</sequence>
<comment type="similarity">
    <text evidence="1 8">Belongs to the glycosyl hydrolase 35 family.</text>
</comment>
<evidence type="ECO:0000256" key="4">
    <source>
        <dbReference type="ARBA" id="ARBA00023180"/>
    </source>
</evidence>
<name>A0A7S0EGV1_9CRYP</name>
<keyword evidence="5 7" id="KW-0326">Glycosidase</keyword>
<feature type="domain" description="Beta-galactosidase 1-like first all-beta" evidence="11">
    <location>
        <begin position="434"/>
        <end position="552"/>
    </location>
</feature>
<evidence type="ECO:0000256" key="1">
    <source>
        <dbReference type="ARBA" id="ARBA00009809"/>
    </source>
</evidence>
<dbReference type="EMBL" id="HBEO01015669">
    <property type="protein sequence ID" value="CAD8484449.1"/>
    <property type="molecule type" value="Transcribed_RNA"/>
</dbReference>
<evidence type="ECO:0000256" key="2">
    <source>
        <dbReference type="ARBA" id="ARBA00022729"/>
    </source>
</evidence>
<dbReference type="SUPFAM" id="SSF49785">
    <property type="entry name" value="Galactose-binding domain-like"/>
    <property type="match status" value="1"/>
</dbReference>
<keyword evidence="3 7" id="KW-0378">Hydrolase</keyword>
<dbReference type="InterPro" id="IPR008979">
    <property type="entry name" value="Galactose-bd-like_sf"/>
</dbReference>
<dbReference type="Pfam" id="PF21467">
    <property type="entry name" value="BetaGal_gal-bd"/>
    <property type="match status" value="1"/>
</dbReference>
<dbReference type="Gene3D" id="3.20.20.80">
    <property type="entry name" value="Glycosidases"/>
    <property type="match status" value="1"/>
</dbReference>
<feature type="active site" description="Proton donor" evidence="6">
    <location>
        <position position="197"/>
    </location>
</feature>
<dbReference type="SUPFAM" id="SSF51445">
    <property type="entry name" value="(Trans)glycosidases"/>
    <property type="match status" value="1"/>
</dbReference>
<feature type="chain" id="PRO_5030849888" description="Beta-galactosidase" evidence="9">
    <location>
        <begin position="24"/>
        <end position="674"/>
    </location>
</feature>
<dbReference type="InterPro" id="IPR026283">
    <property type="entry name" value="B-gal_1-like"/>
</dbReference>
<feature type="active site" description="Nucleophile" evidence="6">
    <location>
        <position position="286"/>
    </location>
</feature>
<evidence type="ECO:0000256" key="7">
    <source>
        <dbReference type="RuleBase" id="RU000675"/>
    </source>
</evidence>
<evidence type="ECO:0000259" key="10">
    <source>
        <dbReference type="Pfam" id="PF01301"/>
    </source>
</evidence>
<evidence type="ECO:0000256" key="8">
    <source>
        <dbReference type="RuleBase" id="RU003679"/>
    </source>
</evidence>
<feature type="signal peptide" evidence="9">
    <location>
        <begin position="1"/>
        <end position="23"/>
    </location>
</feature>
<dbReference type="PRINTS" id="PR00742">
    <property type="entry name" value="GLHYDRLASE35"/>
</dbReference>
<accession>A0A7S0EGV1</accession>
<evidence type="ECO:0000256" key="5">
    <source>
        <dbReference type="ARBA" id="ARBA00023295"/>
    </source>
</evidence>
<comment type="catalytic activity">
    <reaction evidence="7">
        <text>Hydrolysis of terminal non-reducing beta-D-galactose residues in beta-D-galactosides.</text>
        <dbReference type="EC" id="3.2.1.23"/>
    </reaction>
</comment>
<dbReference type="AlphaFoldDB" id="A0A7S0EGV1"/>
<gene>
    <name evidence="13" type="ORF">HPHI1048_LOCUS10647</name>
</gene>
<dbReference type="PROSITE" id="PS01182">
    <property type="entry name" value="GLYCOSYL_HYDROL_F35"/>
    <property type="match status" value="1"/>
</dbReference>
<feature type="domain" description="Glycoside hydrolase 35 catalytic" evidence="10">
    <location>
        <begin position="50"/>
        <end position="387"/>
    </location>
</feature>
<evidence type="ECO:0000256" key="3">
    <source>
        <dbReference type="ARBA" id="ARBA00022801"/>
    </source>
</evidence>
<dbReference type="FunFam" id="3.20.20.80:FF:000017">
    <property type="entry name" value="Beta-galactosidase"/>
    <property type="match status" value="1"/>
</dbReference>
<proteinExistence type="inferred from homology"/>
<protein>
    <recommendedName>
        <fullName evidence="7">Beta-galactosidase</fullName>
        <ecNumber evidence="7">3.2.1.23</ecNumber>
    </recommendedName>
</protein>
<reference evidence="13" key="1">
    <citation type="submission" date="2021-01" db="EMBL/GenBank/DDBJ databases">
        <authorList>
            <person name="Corre E."/>
            <person name="Pelletier E."/>
            <person name="Niang G."/>
            <person name="Scheremetjew M."/>
            <person name="Finn R."/>
            <person name="Kale V."/>
            <person name="Holt S."/>
            <person name="Cochrane G."/>
            <person name="Meng A."/>
            <person name="Brown T."/>
            <person name="Cohen L."/>
        </authorList>
    </citation>
    <scope>NUCLEOTIDE SEQUENCE</scope>
    <source>
        <strain evidence="13">CCMP325</strain>
    </source>
</reference>
<keyword evidence="4" id="KW-0325">Glycoprotein</keyword>
<evidence type="ECO:0000256" key="9">
    <source>
        <dbReference type="SAM" id="SignalP"/>
    </source>
</evidence>
<dbReference type="InterPro" id="IPR048913">
    <property type="entry name" value="BetaGal_gal-bd"/>
</dbReference>
<organism evidence="13">
    <name type="scientific">Hanusia phi</name>
    <dbReference type="NCBI Taxonomy" id="3032"/>
    <lineage>
        <taxon>Eukaryota</taxon>
        <taxon>Cryptophyceae</taxon>
        <taxon>Pyrenomonadales</taxon>
        <taxon>Geminigeraceae</taxon>
        <taxon>Hanusia</taxon>
    </lineage>
</organism>
<dbReference type="EC" id="3.2.1.23" evidence="7"/>
<evidence type="ECO:0000256" key="6">
    <source>
        <dbReference type="PIRSR" id="PIRSR006336-1"/>
    </source>
</evidence>
<evidence type="ECO:0000259" key="12">
    <source>
        <dbReference type="Pfam" id="PF21467"/>
    </source>
</evidence>
<dbReference type="InterPro" id="IPR019801">
    <property type="entry name" value="Glyco_hydro_35_CS"/>
</dbReference>
<dbReference type="Pfam" id="PF01301">
    <property type="entry name" value="Glyco_hydro_35"/>
    <property type="match status" value="1"/>
</dbReference>
<dbReference type="InterPro" id="IPR001944">
    <property type="entry name" value="Glycoside_Hdrlase_35"/>
</dbReference>
<dbReference type="GO" id="GO:0004565">
    <property type="term" value="F:beta-galactosidase activity"/>
    <property type="evidence" value="ECO:0007669"/>
    <property type="project" value="UniProtKB-EC"/>
</dbReference>
<dbReference type="InterPro" id="IPR048912">
    <property type="entry name" value="BetaGal1-like_ABD1"/>
</dbReference>
<evidence type="ECO:0000259" key="11">
    <source>
        <dbReference type="Pfam" id="PF21317"/>
    </source>
</evidence>
<dbReference type="PIRSF" id="PIRSF006336">
    <property type="entry name" value="B-gal"/>
    <property type="match status" value="1"/>
</dbReference>
<dbReference type="GO" id="GO:0005975">
    <property type="term" value="P:carbohydrate metabolic process"/>
    <property type="evidence" value="ECO:0007669"/>
    <property type="project" value="InterPro"/>
</dbReference>
<dbReference type="PANTHER" id="PTHR23421">
    <property type="entry name" value="BETA-GALACTOSIDASE RELATED"/>
    <property type="match status" value="1"/>
</dbReference>
<keyword evidence="2 9" id="KW-0732">Signal</keyword>